<dbReference type="OrthoDB" id="3014077at2759"/>
<sequence length="606" mass="67653">MSFTNASKIDARGAIVNDVHGDQINIGQLNQGNNSEMADLHHLLLPVDDAAFNRGGHVARCHPGTREELIAKIIRWSDGGHRTEIGSDRPICWLRGPAGSGKSAVSQTFAEFCEDKKRLGASFFFLRGAKGRGAFARFISTLSHQLSVSNPATKPRIHAAMRNEPSIPQRALRHQFNKLLLEPILRARPISAVLPLRKVTIIVVDALDECSDNDLVDEFIEVVIDLSRDRSFPLRIFFTSRMEEHIRMKFKTPEALSATYCISLEDFDAGADIHTYFRSRFSAIHSGNRLMQGVPRPWPSDPDVQILVQNASGLFIFASTLVDFVNDGSDLPQRKLATALRTHAGLDRLYAQVLTLAGPHCGHFERTIGTIMLLQSPLSTISLAHLLQLEAGDILQALLGIQSIVMIPEDNKGPVRPFHTSLRDFLTTRQRSGDFFIDPPMRHLSIATDCLRVVASQSSNVIHNEVFEYACVNWCHHLHQGLIQGEHDLTVNRSLLMSYLIEFESLSLGCWIETLIRNNQLRDTLDILHLALMCLKKITNCPQQFIQILSNVESISMQSIPISTQDVIIAVIGAIGVGKSSVKHLFLVLPTWISIFQVVYKYSSRK</sequence>
<dbReference type="AlphaFoldDB" id="A0A0C3EN05"/>
<dbReference type="InterPro" id="IPR027417">
    <property type="entry name" value="P-loop_NTPase"/>
</dbReference>
<dbReference type="Pfam" id="PF24883">
    <property type="entry name" value="NPHP3_N"/>
    <property type="match status" value="1"/>
</dbReference>
<dbReference type="HOGENOM" id="CLU_000288_6_10_1"/>
<keyword evidence="1" id="KW-0677">Repeat</keyword>
<dbReference type="InterPro" id="IPR056884">
    <property type="entry name" value="NPHP3-like_N"/>
</dbReference>
<dbReference type="PANTHER" id="PTHR10039">
    <property type="entry name" value="AMELOGENIN"/>
    <property type="match status" value="1"/>
</dbReference>
<dbReference type="Gene3D" id="3.40.50.300">
    <property type="entry name" value="P-loop containing nucleotide triphosphate hydrolases"/>
    <property type="match status" value="1"/>
</dbReference>
<dbReference type="SUPFAM" id="SSF52540">
    <property type="entry name" value="P-loop containing nucleoside triphosphate hydrolases"/>
    <property type="match status" value="1"/>
</dbReference>
<evidence type="ECO:0000259" key="2">
    <source>
        <dbReference type="Pfam" id="PF24883"/>
    </source>
</evidence>
<evidence type="ECO:0000313" key="4">
    <source>
        <dbReference type="Proteomes" id="UP000054166"/>
    </source>
</evidence>
<dbReference type="EMBL" id="KN833069">
    <property type="protein sequence ID" value="KIM73975.1"/>
    <property type="molecule type" value="Genomic_DNA"/>
</dbReference>
<dbReference type="STRING" id="765440.A0A0C3EN05"/>
<reference evidence="4" key="2">
    <citation type="submission" date="2015-01" db="EMBL/GenBank/DDBJ databases">
        <title>Evolutionary Origins and Diversification of the Mycorrhizal Mutualists.</title>
        <authorList>
            <consortium name="DOE Joint Genome Institute"/>
            <consortium name="Mycorrhizal Genomics Consortium"/>
            <person name="Kohler A."/>
            <person name="Kuo A."/>
            <person name="Nagy L.G."/>
            <person name="Floudas D."/>
            <person name="Copeland A."/>
            <person name="Barry K.W."/>
            <person name="Cichocki N."/>
            <person name="Veneault-Fourrey C."/>
            <person name="LaButti K."/>
            <person name="Lindquist E.A."/>
            <person name="Lipzen A."/>
            <person name="Lundell T."/>
            <person name="Morin E."/>
            <person name="Murat C."/>
            <person name="Riley R."/>
            <person name="Ohm R."/>
            <person name="Sun H."/>
            <person name="Tunlid A."/>
            <person name="Henrissat B."/>
            <person name="Grigoriev I.V."/>
            <person name="Hibbett D.S."/>
            <person name="Martin F."/>
        </authorList>
    </citation>
    <scope>NUCLEOTIDE SEQUENCE [LARGE SCALE GENOMIC DNA]</scope>
    <source>
        <strain evidence="4">F 1598</strain>
    </source>
</reference>
<accession>A0A0C3EN05</accession>
<evidence type="ECO:0000313" key="3">
    <source>
        <dbReference type="EMBL" id="KIM73975.1"/>
    </source>
</evidence>
<dbReference type="Proteomes" id="UP000054166">
    <property type="component" value="Unassembled WGS sequence"/>
</dbReference>
<dbReference type="InParanoid" id="A0A0C3EN05"/>
<feature type="domain" description="Nephrocystin 3-like N-terminal" evidence="2">
    <location>
        <begin position="87"/>
        <end position="241"/>
    </location>
</feature>
<gene>
    <name evidence="3" type="ORF">PILCRDRAFT_715334</name>
</gene>
<proteinExistence type="predicted"/>
<keyword evidence="4" id="KW-1185">Reference proteome</keyword>
<reference evidence="3 4" key="1">
    <citation type="submission" date="2014-04" db="EMBL/GenBank/DDBJ databases">
        <authorList>
            <consortium name="DOE Joint Genome Institute"/>
            <person name="Kuo A."/>
            <person name="Tarkka M."/>
            <person name="Buscot F."/>
            <person name="Kohler A."/>
            <person name="Nagy L.G."/>
            <person name="Floudas D."/>
            <person name="Copeland A."/>
            <person name="Barry K.W."/>
            <person name="Cichocki N."/>
            <person name="Veneault-Fourrey C."/>
            <person name="LaButti K."/>
            <person name="Lindquist E.A."/>
            <person name="Lipzen A."/>
            <person name="Lundell T."/>
            <person name="Morin E."/>
            <person name="Murat C."/>
            <person name="Sun H."/>
            <person name="Tunlid A."/>
            <person name="Henrissat B."/>
            <person name="Grigoriev I.V."/>
            <person name="Hibbett D.S."/>
            <person name="Martin F."/>
            <person name="Nordberg H.P."/>
            <person name="Cantor M.N."/>
            <person name="Hua S.X."/>
        </authorList>
    </citation>
    <scope>NUCLEOTIDE SEQUENCE [LARGE SCALE GENOMIC DNA]</scope>
    <source>
        <strain evidence="3 4">F 1598</strain>
    </source>
</reference>
<name>A0A0C3EN05_PILCF</name>
<organism evidence="3 4">
    <name type="scientific">Piloderma croceum (strain F 1598)</name>
    <dbReference type="NCBI Taxonomy" id="765440"/>
    <lineage>
        <taxon>Eukaryota</taxon>
        <taxon>Fungi</taxon>
        <taxon>Dikarya</taxon>
        <taxon>Basidiomycota</taxon>
        <taxon>Agaricomycotina</taxon>
        <taxon>Agaricomycetes</taxon>
        <taxon>Agaricomycetidae</taxon>
        <taxon>Atheliales</taxon>
        <taxon>Atheliaceae</taxon>
        <taxon>Piloderma</taxon>
    </lineage>
</organism>
<evidence type="ECO:0000256" key="1">
    <source>
        <dbReference type="ARBA" id="ARBA00022737"/>
    </source>
</evidence>
<protein>
    <recommendedName>
        <fullName evidence="2">Nephrocystin 3-like N-terminal domain-containing protein</fullName>
    </recommendedName>
</protein>